<feature type="domain" description="CUB" evidence="6">
    <location>
        <begin position="192"/>
        <end position="366"/>
    </location>
</feature>
<feature type="region of interest" description="Disordered" evidence="4">
    <location>
        <begin position="882"/>
        <end position="904"/>
    </location>
</feature>
<evidence type="ECO:0000256" key="3">
    <source>
        <dbReference type="PROSITE-ProRule" id="PRU00059"/>
    </source>
</evidence>
<reference evidence="7" key="1">
    <citation type="submission" date="2022-06" db="EMBL/GenBank/DDBJ databases">
        <authorList>
            <person name="Berger JAMES D."/>
            <person name="Berger JAMES D."/>
        </authorList>
    </citation>
    <scope>NUCLEOTIDE SEQUENCE [LARGE SCALE GENOMIC DNA]</scope>
</reference>
<reference evidence="8" key="2">
    <citation type="submission" date="2023-11" db="UniProtKB">
        <authorList>
            <consortium name="WormBaseParasite"/>
        </authorList>
    </citation>
    <scope>IDENTIFICATION</scope>
</reference>
<accession>A0AA85KFM3</accession>
<dbReference type="SUPFAM" id="SSF49854">
    <property type="entry name" value="Spermadhesin, CUB domain"/>
    <property type="match status" value="3"/>
</dbReference>
<evidence type="ECO:0000256" key="4">
    <source>
        <dbReference type="SAM" id="MobiDB-lite"/>
    </source>
</evidence>
<evidence type="ECO:0000256" key="1">
    <source>
        <dbReference type="ARBA" id="ARBA00022737"/>
    </source>
</evidence>
<dbReference type="InterPro" id="IPR000859">
    <property type="entry name" value="CUB_dom"/>
</dbReference>
<dbReference type="Gene3D" id="2.60.120.290">
    <property type="entry name" value="Spermadhesin, CUB domain"/>
    <property type="match status" value="3"/>
</dbReference>
<protein>
    <recommendedName>
        <fullName evidence="6">CUB domain-containing protein</fullName>
    </recommendedName>
</protein>
<evidence type="ECO:0000256" key="2">
    <source>
        <dbReference type="ARBA" id="ARBA00023157"/>
    </source>
</evidence>
<keyword evidence="2" id="KW-1015">Disulfide bond</keyword>
<evidence type="ECO:0000313" key="7">
    <source>
        <dbReference type="Proteomes" id="UP000050795"/>
    </source>
</evidence>
<dbReference type="PROSITE" id="PS01180">
    <property type="entry name" value="CUB"/>
    <property type="match status" value="2"/>
</dbReference>
<dbReference type="CDD" id="cd00041">
    <property type="entry name" value="CUB"/>
    <property type="match status" value="2"/>
</dbReference>
<dbReference type="Proteomes" id="UP000050795">
    <property type="component" value="Unassembled WGS sequence"/>
</dbReference>
<dbReference type="Pfam" id="PF00431">
    <property type="entry name" value="CUB"/>
    <property type="match status" value="2"/>
</dbReference>
<feature type="compositionally biased region" description="Low complexity" evidence="4">
    <location>
        <begin position="885"/>
        <end position="904"/>
    </location>
</feature>
<feature type="signal peptide" evidence="5">
    <location>
        <begin position="1"/>
        <end position="19"/>
    </location>
</feature>
<dbReference type="InterPro" id="IPR035914">
    <property type="entry name" value="Sperma_CUB_dom_sf"/>
</dbReference>
<dbReference type="SMART" id="SM00042">
    <property type="entry name" value="CUB"/>
    <property type="match status" value="2"/>
</dbReference>
<organism evidence="7 8">
    <name type="scientific">Trichobilharzia regenti</name>
    <name type="common">Nasal bird schistosome</name>
    <dbReference type="NCBI Taxonomy" id="157069"/>
    <lineage>
        <taxon>Eukaryota</taxon>
        <taxon>Metazoa</taxon>
        <taxon>Spiralia</taxon>
        <taxon>Lophotrochozoa</taxon>
        <taxon>Platyhelminthes</taxon>
        <taxon>Trematoda</taxon>
        <taxon>Digenea</taxon>
        <taxon>Strigeidida</taxon>
        <taxon>Schistosomatoidea</taxon>
        <taxon>Schistosomatidae</taxon>
        <taxon>Trichobilharzia</taxon>
    </lineage>
</organism>
<evidence type="ECO:0000256" key="5">
    <source>
        <dbReference type="SAM" id="SignalP"/>
    </source>
</evidence>
<evidence type="ECO:0000259" key="6">
    <source>
        <dbReference type="PROSITE" id="PS01180"/>
    </source>
</evidence>
<proteinExistence type="predicted"/>
<keyword evidence="7" id="KW-1185">Reference proteome</keyword>
<keyword evidence="1" id="KW-0677">Repeat</keyword>
<dbReference type="WBParaSite" id="TREG1_99590.1">
    <property type="protein sequence ID" value="TREG1_99590.1"/>
    <property type="gene ID" value="TREG1_99590"/>
</dbReference>
<feature type="domain" description="CUB" evidence="6">
    <location>
        <begin position="414"/>
        <end position="545"/>
    </location>
</feature>
<sequence>MYLLSVNLLFILMYARINSINPDCRCYLFTSQLHTNGTFKSPNYNMIYGTVEQYECIVYTFKAKPDEIVHITFTSFYLSRLLLLHPSISSSKQYHYQQHTKKNLCSEYIRIYDNLQENELGADDPYSYELCGTLNEMEQQHYISKKNILIIEARLSTTGSTNSQFNGFTGKFIFEPKNRYTSDGQHVTGTICDRLIKSPFYEEKSIQSITNRSSKSKSGHFFSPNYPENYPSNIVCNYYLIGQSHERVILNLINVQIQNVVNRSSKLSSYGDYLQISEAQKSQLPIKSPGVSSSKVFSTSSLSALNSFYHSVNVPILQPTQIIQHISGKLVNDVQIISKGPYMLVTFSSNKDDRQSQGFEARYHFVHKNQVKPTITNSLNVKGLLVNRELSSNRHIDDNGKMDFASSDIATEKNPSILQEKFIQWDKDPPSGKIYSPGYPEVYPPNQIKDYVFVAPQSGKVRITVQTLQLDADKAINCRTHLGDRLEIYTNLNQTTNPWIVICGAKKLLEYQSIESFNEFLMLRFISDSIVSNIEKGFELHYEFTNFTDTVTTNVSLNTATTSKNISSMSNYRDHQESVQLESNLMDDNRYELLQNFNNMLDRSSTTDGQSQINDKNQNYDVRIQSSSLIKPVNEISMDVTVNNEKKTCSFIIEANDQQRSSTFQSFNLKDTLIKYHESHYRNDKHHESLLCNWMLIGKRNQRVQIRLISINSMVNEYSDQSIRIRRKNTKEKQSEEFDISSTGHSTATSQLNQINFNRFSSTVSGSSYNGPKIRCDTPYLIKIFNYRIQSTSINQPTFSKNYLFPRINHKSNEKFNNNNHNQFMNGLKSEEQITICLGSTLDIDLNRAIYMSGYIPRMNILLYRINYTNVGQYSRPITRPAYSPPSTSSSLSSLSASHLSTHS</sequence>
<dbReference type="AlphaFoldDB" id="A0AA85KFM3"/>
<comment type="caution">
    <text evidence="3">Lacks conserved residue(s) required for the propagation of feature annotation.</text>
</comment>
<name>A0AA85KFM3_TRIRE</name>
<feature type="chain" id="PRO_5041699698" description="CUB domain-containing protein" evidence="5">
    <location>
        <begin position="20"/>
        <end position="904"/>
    </location>
</feature>
<keyword evidence="5" id="KW-0732">Signal</keyword>
<evidence type="ECO:0000313" key="8">
    <source>
        <dbReference type="WBParaSite" id="TREG1_99590.1"/>
    </source>
</evidence>
<dbReference type="PANTHER" id="PTHR24251">
    <property type="entry name" value="OVOCHYMASE-RELATED"/>
    <property type="match status" value="1"/>
</dbReference>